<name>A0A1N6PA00_9FIRM</name>
<dbReference type="InterPro" id="IPR001920">
    <property type="entry name" value="Asp/Glu_race"/>
</dbReference>
<dbReference type="PANTHER" id="PTHR21198:SF7">
    <property type="entry name" value="ASPARTATE-GLUTAMATE RACEMASE FAMILY"/>
    <property type="match status" value="1"/>
</dbReference>
<organism evidence="3 4">
    <name type="scientific">Halanaerobium kushneri</name>
    <dbReference type="NCBI Taxonomy" id="56779"/>
    <lineage>
        <taxon>Bacteria</taxon>
        <taxon>Bacillati</taxon>
        <taxon>Bacillota</taxon>
        <taxon>Clostridia</taxon>
        <taxon>Halanaerobiales</taxon>
        <taxon>Halanaerobiaceae</taxon>
        <taxon>Halanaerobium</taxon>
    </lineage>
</organism>
<dbReference type="InterPro" id="IPR033134">
    <property type="entry name" value="Asp/Glu_racemase_AS_2"/>
</dbReference>
<dbReference type="AlphaFoldDB" id="A0A1N6PA00"/>
<gene>
    <name evidence="3" type="ORF">SAMN05421834_10111</name>
</gene>
<dbReference type="STRING" id="56779.SAMN05421834_10111"/>
<dbReference type="RefSeq" id="WP_076543330.1">
    <property type="nucleotide sequence ID" value="NZ_FTNC01000001.1"/>
</dbReference>
<evidence type="ECO:0000256" key="1">
    <source>
        <dbReference type="ARBA" id="ARBA00007847"/>
    </source>
</evidence>
<dbReference type="InterPro" id="IPR015942">
    <property type="entry name" value="Asp/Glu/hydantoin_racemase"/>
</dbReference>
<dbReference type="InterPro" id="IPR004380">
    <property type="entry name" value="Asp_race"/>
</dbReference>
<dbReference type="OrthoDB" id="9803739at2"/>
<sequence length="230" mass="25835">MKTIGLIGGMSWESTVDYYKILNQEVKNSLGNPHSAEIIMHSVDFAEIERLQELGDWNKLTEKMIKIARELEQARADMILICANTMHQMAPAVEAELEIPLLHIADAAAEKIKADNLKKVGLLGTKYTMEADFYKNRIEKNYGIEVIIPESDDRSYIHQAIYQELVAGILKTETREKFKGIIDNLKIHGAEGVILGCTEIPMLIKAEDSVLPVYNTTELHAKKAVELALN</sequence>
<dbReference type="Proteomes" id="UP000185669">
    <property type="component" value="Unassembled WGS sequence"/>
</dbReference>
<evidence type="ECO:0000313" key="4">
    <source>
        <dbReference type="Proteomes" id="UP000185669"/>
    </source>
</evidence>
<reference evidence="4" key="1">
    <citation type="submission" date="2017-01" db="EMBL/GenBank/DDBJ databases">
        <authorList>
            <person name="Varghese N."/>
            <person name="Submissions S."/>
        </authorList>
    </citation>
    <scope>NUCLEOTIDE SEQUENCE [LARGE SCALE GENOMIC DNA]</scope>
    <source>
        <strain evidence="4">ATCC 700103</strain>
    </source>
</reference>
<dbReference type="SUPFAM" id="SSF53681">
    <property type="entry name" value="Aspartate/glutamate racemase"/>
    <property type="match status" value="2"/>
</dbReference>
<keyword evidence="4" id="KW-1185">Reference proteome</keyword>
<evidence type="ECO:0000313" key="3">
    <source>
        <dbReference type="EMBL" id="SIQ01086.1"/>
    </source>
</evidence>
<dbReference type="PANTHER" id="PTHR21198">
    <property type="entry name" value="GLUTAMATE RACEMASE"/>
    <property type="match status" value="1"/>
</dbReference>
<dbReference type="PROSITE" id="PS00924">
    <property type="entry name" value="ASP_GLU_RACEMASE_2"/>
    <property type="match status" value="1"/>
</dbReference>
<proteinExistence type="inferred from homology"/>
<dbReference type="GO" id="GO:0047661">
    <property type="term" value="F:amino-acid racemase activity"/>
    <property type="evidence" value="ECO:0007669"/>
    <property type="project" value="InterPro"/>
</dbReference>
<evidence type="ECO:0000256" key="2">
    <source>
        <dbReference type="ARBA" id="ARBA00023235"/>
    </source>
</evidence>
<comment type="similarity">
    <text evidence="1">Belongs to the aspartate/glutamate racemases family.</text>
</comment>
<accession>A0A1N6PA00</accession>
<dbReference type="Pfam" id="PF01177">
    <property type="entry name" value="Asp_Glu_race"/>
    <property type="match status" value="1"/>
</dbReference>
<dbReference type="EMBL" id="FTNC01000001">
    <property type="protein sequence ID" value="SIQ01086.1"/>
    <property type="molecule type" value="Genomic_DNA"/>
</dbReference>
<protein>
    <submittedName>
        <fullName evidence="3">Aspartate racemase</fullName>
    </submittedName>
</protein>
<dbReference type="NCBIfam" id="TIGR00035">
    <property type="entry name" value="asp_race"/>
    <property type="match status" value="1"/>
</dbReference>
<dbReference type="Gene3D" id="3.40.50.1860">
    <property type="match status" value="2"/>
</dbReference>
<keyword evidence="2" id="KW-0413">Isomerase</keyword>